<feature type="compositionally biased region" description="Basic and acidic residues" evidence="2">
    <location>
        <begin position="726"/>
        <end position="748"/>
    </location>
</feature>
<dbReference type="SMART" id="SM00311">
    <property type="entry name" value="PWI"/>
    <property type="match status" value="1"/>
</dbReference>
<feature type="compositionally biased region" description="Basic residues" evidence="2">
    <location>
        <begin position="713"/>
        <end position="725"/>
    </location>
</feature>
<feature type="compositionally biased region" description="Basic and acidic residues" evidence="2">
    <location>
        <begin position="667"/>
        <end position="696"/>
    </location>
</feature>
<evidence type="ECO:0000313" key="4">
    <source>
        <dbReference type="EMBL" id="ABW81113.1"/>
    </source>
</evidence>
<dbReference type="InterPro" id="IPR036483">
    <property type="entry name" value="PWI_dom_sf"/>
</dbReference>
<dbReference type="EMBL" id="EU162610">
    <property type="protein sequence ID" value="ABW81113.1"/>
    <property type="molecule type" value="Genomic_DNA"/>
</dbReference>
<dbReference type="GO" id="GO:0003723">
    <property type="term" value="F:RNA binding"/>
    <property type="evidence" value="ECO:0007669"/>
    <property type="project" value="TreeGrafter"/>
</dbReference>
<dbReference type="SUPFAM" id="SSF101233">
    <property type="entry name" value="PWI domain"/>
    <property type="match status" value="1"/>
</dbReference>
<dbReference type="Gene3D" id="1.20.1390.10">
    <property type="entry name" value="PWI domain"/>
    <property type="match status" value="1"/>
</dbReference>
<dbReference type="GO" id="GO:0005681">
    <property type="term" value="C:spliceosomal complex"/>
    <property type="evidence" value="ECO:0007669"/>
    <property type="project" value="TreeGrafter"/>
</dbReference>
<evidence type="ECO:0000256" key="1">
    <source>
        <dbReference type="ARBA" id="ARBA00022664"/>
    </source>
</evidence>
<keyword evidence="1" id="KW-0507">mRNA processing</keyword>
<feature type="compositionally biased region" description="Basic and acidic residues" evidence="2">
    <location>
        <begin position="163"/>
        <end position="184"/>
    </location>
</feature>
<dbReference type="InterPro" id="IPR002483">
    <property type="entry name" value="PWI_dom"/>
</dbReference>
<dbReference type="PANTHER" id="PTHR23148:SF0">
    <property type="entry name" value="SERINE_ARGININE REPETITIVE MATRIX PROTEIN 1"/>
    <property type="match status" value="1"/>
</dbReference>
<dbReference type="InterPro" id="IPR052225">
    <property type="entry name" value="Ser/Arg_repetitive_matrix"/>
</dbReference>
<dbReference type="GO" id="GO:0048024">
    <property type="term" value="P:regulation of mRNA splicing, via spliceosome"/>
    <property type="evidence" value="ECO:0007669"/>
    <property type="project" value="TreeGrafter"/>
</dbReference>
<feature type="compositionally biased region" description="Basic residues" evidence="2">
    <location>
        <begin position="763"/>
        <end position="788"/>
    </location>
</feature>
<proteinExistence type="predicted"/>
<sequence>MSGGFFRGTSAEQDTRFSNKQAKLMKSQKFAPELENLVDVTKVKMDVMKPWIATRVTELLGFEDEVLINFIYGLLDGKVVNGKEIQISLTGFMEKNTGKFMKELWTLLLSAQNNSSGVPQQFLDAREAETKKKQEEAIQKADREHDTLKKIDSGVALKVPNGMEKKPSRHRPEDGRRADEKNEGHVLGLSAKQIQAPEVILGMPSTIVFLNPKKFERKSRSLSRSSDASISPRKRIVSDSRRRSRSRSLHKSLSPRRRRIHSPYGSRSRSPIRHHRRPSPEGRRQSPPPSRRRRSPSPFRRRRSPSPLARRRRSPSPLARRRRSPSPPARRRRSPSPPARSRRSPSPPARRRRSPLSFRRRRSPSPPARRRRSPSPLYRRNRSRSPLAKRERSDSQGRSPSPVANRRAPTGARLPSLPAGQRLPSPPPRRAGSPSPMRIGGSHSANHLESPSPSSLSPPGGKKVLPSPPVRRRSSLTPAKERSSLSPAGRGEGESPSHVKQGGSMSPVRSRGRSSPSSHPKARSPVRRRSPTPVNRRSRRFPSASRSPDDRHRRRSPSSSRSSRSRSPSVRRRSPPSGRKHHKDRRSPGHPSEERDREDRIQKSKLLKRTSAQSPETDKRKQLPEKVLEVGRVEHVKEQERKSDKLPERRSSHRTHGSQMSPVSPKESLRAENSEGKSRPLSNKVKDSEQVEKEDNSDLDANLSSDSKENSRHRTKDKKRRKDKRSSRQEVSSDDKGSSDSDLEDRKEAKRRRKEEKKTRKEEKKRKREERRRKREERRGGKLKHKNRDHSDTSEGEEAETYPKNKKGEESDPKRLEIELRNKALDKIGQVTITLLFLSADFMQTFMADLLVIVSCIDVNLIADPSFVHGVTQVKYTVSSCAS</sequence>
<name>B2BXT6_9BRAS</name>
<dbReference type="PROSITE" id="PS51025">
    <property type="entry name" value="PWI"/>
    <property type="match status" value="1"/>
</dbReference>
<protein>
    <submittedName>
        <fullName evidence="4">Proline-rich protein</fullName>
    </submittedName>
</protein>
<feature type="compositionally biased region" description="Basic and acidic residues" evidence="2">
    <location>
        <begin position="616"/>
        <end position="650"/>
    </location>
</feature>
<accession>B2BXT6</accession>
<dbReference type="AlphaFoldDB" id="B2BXT6"/>
<feature type="compositionally biased region" description="Basic and acidic residues" evidence="2">
    <location>
        <begin position="591"/>
        <end position="602"/>
    </location>
</feature>
<feature type="region of interest" description="Disordered" evidence="2">
    <location>
        <begin position="217"/>
        <end position="814"/>
    </location>
</feature>
<evidence type="ECO:0000259" key="3">
    <source>
        <dbReference type="PROSITE" id="PS51025"/>
    </source>
</evidence>
<feature type="compositionally biased region" description="Basic residues" evidence="2">
    <location>
        <begin position="349"/>
        <end position="383"/>
    </location>
</feature>
<feature type="compositionally biased region" description="Low complexity" evidence="2">
    <location>
        <begin position="557"/>
        <end position="568"/>
    </location>
</feature>
<dbReference type="Pfam" id="PF01480">
    <property type="entry name" value="PWI"/>
    <property type="match status" value="1"/>
</dbReference>
<dbReference type="GO" id="GO:0006397">
    <property type="term" value="P:mRNA processing"/>
    <property type="evidence" value="ECO:0007669"/>
    <property type="project" value="UniProtKB-KW"/>
</dbReference>
<feature type="compositionally biased region" description="Basic residues" evidence="2">
    <location>
        <begin position="242"/>
        <end position="261"/>
    </location>
</feature>
<feature type="compositionally biased region" description="Basic residues" evidence="2">
    <location>
        <begin position="290"/>
        <end position="334"/>
    </location>
</feature>
<feature type="compositionally biased region" description="Basic residues" evidence="2">
    <location>
        <begin position="520"/>
        <end position="540"/>
    </location>
</feature>
<feature type="compositionally biased region" description="Basic residues" evidence="2">
    <location>
        <begin position="569"/>
        <end position="585"/>
    </location>
</feature>
<evidence type="ECO:0000256" key="2">
    <source>
        <dbReference type="SAM" id="MobiDB-lite"/>
    </source>
</evidence>
<organism evidence="4">
    <name type="scientific">Boechera divaricarpa</name>
    <dbReference type="NCBI Taxonomy" id="115915"/>
    <lineage>
        <taxon>Eukaryota</taxon>
        <taxon>Viridiplantae</taxon>
        <taxon>Streptophyta</taxon>
        <taxon>Embryophyta</taxon>
        <taxon>Tracheophyta</taxon>
        <taxon>Spermatophyta</taxon>
        <taxon>Magnoliopsida</taxon>
        <taxon>eudicotyledons</taxon>
        <taxon>Gunneridae</taxon>
        <taxon>Pentapetalae</taxon>
        <taxon>rosids</taxon>
        <taxon>malvids</taxon>
        <taxon>Brassicales</taxon>
        <taxon>Brassicaceae</taxon>
        <taxon>Boechereae</taxon>
        <taxon>Boechera</taxon>
    </lineage>
</organism>
<feature type="compositionally biased region" description="Low complexity" evidence="2">
    <location>
        <begin position="502"/>
        <end position="519"/>
    </location>
</feature>
<feature type="domain" description="PWI" evidence="3">
    <location>
        <begin position="27"/>
        <end position="125"/>
    </location>
</feature>
<feature type="compositionally biased region" description="Basic and acidic residues" evidence="2">
    <location>
        <begin position="801"/>
        <end position="814"/>
    </location>
</feature>
<feature type="compositionally biased region" description="Low complexity" evidence="2">
    <location>
        <begin position="450"/>
        <end position="459"/>
    </location>
</feature>
<reference evidence="4" key="1">
    <citation type="submission" date="2007-09" db="EMBL/GenBank/DDBJ databases">
        <authorList>
            <person name="Schmid K.J."/>
            <person name="Navarro-Quezada A."/>
        </authorList>
    </citation>
    <scope>NUCLEOTIDE SEQUENCE</scope>
</reference>
<dbReference type="PANTHER" id="PTHR23148">
    <property type="entry name" value="SERINE/ARGININE REGULATED NUCLEAR MATRIX PROTEIN"/>
    <property type="match status" value="1"/>
</dbReference>
<feature type="compositionally biased region" description="Low complexity" evidence="2">
    <location>
        <begin position="222"/>
        <end position="231"/>
    </location>
</feature>
<feature type="region of interest" description="Disordered" evidence="2">
    <location>
        <begin position="149"/>
        <end position="188"/>
    </location>
</feature>